<dbReference type="PANTHER" id="PTHR45842">
    <property type="entry name" value="SYNAPTIC ADHESION-LIKE MOLECULE SALM"/>
    <property type="match status" value="1"/>
</dbReference>
<evidence type="ECO:0000256" key="3">
    <source>
        <dbReference type="ARBA" id="ARBA00022692"/>
    </source>
</evidence>
<evidence type="ECO:0000256" key="10">
    <source>
        <dbReference type="ARBA" id="ARBA00023319"/>
    </source>
</evidence>
<protein>
    <recommendedName>
        <fullName evidence="13">Ig-like domain-containing protein</fullName>
    </recommendedName>
</protein>
<dbReference type="InterPro" id="IPR032675">
    <property type="entry name" value="LRR_dom_sf"/>
</dbReference>
<feature type="compositionally biased region" description="Polar residues" evidence="11">
    <location>
        <begin position="1519"/>
        <end position="1535"/>
    </location>
</feature>
<dbReference type="CDD" id="cd00096">
    <property type="entry name" value="Ig"/>
    <property type="match status" value="5"/>
</dbReference>
<dbReference type="FunFam" id="2.60.40.10:FF:000076">
    <property type="entry name" value="Leucine-rich repeat and Ig domain-containing 4"/>
    <property type="match status" value="3"/>
</dbReference>
<dbReference type="FunFam" id="2.60.40.10:FF:001306">
    <property type="entry name" value="Matrix remodeling associated 5"/>
    <property type="match status" value="1"/>
</dbReference>
<feature type="chain" id="PRO_5017256409" description="Ig-like domain-containing protein" evidence="12">
    <location>
        <begin position="28"/>
        <end position="2524"/>
    </location>
</feature>
<dbReference type="InterPro" id="IPR003598">
    <property type="entry name" value="Ig_sub2"/>
</dbReference>
<dbReference type="Pfam" id="PF13927">
    <property type="entry name" value="Ig_3"/>
    <property type="match status" value="5"/>
</dbReference>
<feature type="compositionally biased region" description="Basic residues" evidence="11">
    <location>
        <begin position="717"/>
        <end position="729"/>
    </location>
</feature>
<dbReference type="InterPro" id="IPR003591">
    <property type="entry name" value="Leu-rich_rpt_typical-subtyp"/>
</dbReference>
<dbReference type="STRING" id="42514.ENSPNAP00000032202"/>
<evidence type="ECO:0000256" key="2">
    <source>
        <dbReference type="ARBA" id="ARBA00022614"/>
    </source>
</evidence>
<keyword evidence="9" id="KW-0325">Glycoprotein</keyword>
<evidence type="ECO:0000256" key="7">
    <source>
        <dbReference type="ARBA" id="ARBA00023136"/>
    </source>
</evidence>
<comment type="subcellular location">
    <subcellularLocation>
        <location evidence="1">Membrane</location>
        <topology evidence="1">Single-pass membrane protein</topology>
    </subcellularLocation>
</comment>
<evidence type="ECO:0000256" key="1">
    <source>
        <dbReference type="ARBA" id="ARBA00004167"/>
    </source>
</evidence>
<feature type="compositionally biased region" description="Polar residues" evidence="11">
    <location>
        <begin position="783"/>
        <end position="792"/>
    </location>
</feature>
<dbReference type="CTD" id="795448"/>
<dbReference type="InterPro" id="IPR013098">
    <property type="entry name" value="Ig_I-set"/>
</dbReference>
<feature type="compositionally biased region" description="Low complexity" evidence="11">
    <location>
        <begin position="982"/>
        <end position="991"/>
    </location>
</feature>
<dbReference type="FunFam" id="2.60.40.10:FF:001377">
    <property type="entry name" value="Matrix remodeling associated 5"/>
    <property type="match status" value="1"/>
</dbReference>
<dbReference type="GeneID" id="108439521"/>
<reference evidence="14" key="2">
    <citation type="submission" date="2025-08" db="UniProtKB">
        <authorList>
            <consortium name="Ensembl"/>
        </authorList>
    </citation>
    <scope>IDENTIFICATION</scope>
</reference>
<evidence type="ECO:0000256" key="8">
    <source>
        <dbReference type="ARBA" id="ARBA00023157"/>
    </source>
</evidence>
<evidence type="ECO:0000256" key="6">
    <source>
        <dbReference type="ARBA" id="ARBA00022989"/>
    </source>
</evidence>
<feature type="compositionally biased region" description="Basic and acidic residues" evidence="11">
    <location>
        <begin position="750"/>
        <end position="764"/>
    </location>
</feature>
<dbReference type="PROSITE" id="PS51450">
    <property type="entry name" value="LRR"/>
    <property type="match status" value="1"/>
</dbReference>
<evidence type="ECO:0000313" key="14">
    <source>
        <dbReference type="Ensembl" id="ENSPNAP00000032202.1"/>
    </source>
</evidence>
<feature type="region of interest" description="Disordered" evidence="11">
    <location>
        <begin position="781"/>
        <end position="848"/>
    </location>
</feature>
<reference evidence="14 15" key="1">
    <citation type="submission" date="2020-10" db="EMBL/GenBank/DDBJ databases">
        <title>Pygocentrus nattereri (red-bellied piranha) genome, fPygNat1, primary haplotype.</title>
        <authorList>
            <person name="Myers G."/>
            <person name="Meyer A."/>
            <person name="Karagic N."/>
            <person name="Pippel M."/>
            <person name="Winkler S."/>
            <person name="Tracey A."/>
            <person name="Wood J."/>
            <person name="Formenti G."/>
            <person name="Howe K."/>
            <person name="Fedrigo O."/>
            <person name="Jarvis E.D."/>
        </authorList>
    </citation>
    <scope>NUCLEOTIDE SEQUENCE [LARGE SCALE GENOMIC DNA]</scope>
</reference>
<feature type="signal peptide" evidence="12">
    <location>
        <begin position="1"/>
        <end position="27"/>
    </location>
</feature>
<feature type="domain" description="Ig-like" evidence="13">
    <location>
        <begin position="1939"/>
        <end position="2038"/>
    </location>
</feature>
<dbReference type="Gene3D" id="3.80.10.10">
    <property type="entry name" value="Ribonuclease Inhibitor"/>
    <property type="match status" value="2"/>
</dbReference>
<dbReference type="InterPro" id="IPR007110">
    <property type="entry name" value="Ig-like_dom"/>
</dbReference>
<feature type="region of interest" description="Disordered" evidence="11">
    <location>
        <begin position="1278"/>
        <end position="1299"/>
    </location>
</feature>
<dbReference type="FunFam" id="2.60.40.10:FF:001402">
    <property type="entry name" value="Matrix remodeling associated 5"/>
    <property type="match status" value="1"/>
</dbReference>
<feature type="domain" description="Ig-like" evidence="13">
    <location>
        <begin position="2333"/>
        <end position="2421"/>
    </location>
</feature>
<name>A0A3B4E6F3_PYGNA</name>
<feature type="compositionally biased region" description="Low complexity" evidence="11">
    <location>
        <begin position="1493"/>
        <end position="1506"/>
    </location>
</feature>
<dbReference type="SMART" id="SM00369">
    <property type="entry name" value="LRR_TYP"/>
    <property type="match status" value="6"/>
</dbReference>
<feature type="domain" description="Ig-like" evidence="13">
    <location>
        <begin position="2042"/>
        <end position="2130"/>
    </location>
</feature>
<evidence type="ECO:0000256" key="5">
    <source>
        <dbReference type="ARBA" id="ARBA00022737"/>
    </source>
</evidence>
<feature type="domain" description="Ig-like" evidence="13">
    <location>
        <begin position="2429"/>
        <end position="2522"/>
    </location>
</feature>
<dbReference type="Gene3D" id="2.60.40.10">
    <property type="entry name" value="Immunoglobulins"/>
    <property type="match status" value="12"/>
</dbReference>
<feature type="domain" description="Ig-like" evidence="13">
    <location>
        <begin position="2238"/>
        <end position="2328"/>
    </location>
</feature>
<feature type="domain" description="Ig-like" evidence="13">
    <location>
        <begin position="1743"/>
        <end position="1832"/>
    </location>
</feature>
<dbReference type="SUPFAM" id="SSF52058">
    <property type="entry name" value="L domain-like"/>
    <property type="match status" value="1"/>
</dbReference>
<feature type="compositionally biased region" description="Polar residues" evidence="11">
    <location>
        <begin position="1278"/>
        <end position="1296"/>
    </location>
</feature>
<reference evidence="14" key="3">
    <citation type="submission" date="2025-09" db="UniProtKB">
        <authorList>
            <consortium name="Ensembl"/>
        </authorList>
    </citation>
    <scope>IDENTIFICATION</scope>
</reference>
<dbReference type="InterPro" id="IPR013106">
    <property type="entry name" value="Ig_V-set"/>
</dbReference>
<feature type="domain" description="Ig-like" evidence="13">
    <location>
        <begin position="1549"/>
        <end position="1638"/>
    </location>
</feature>
<keyword evidence="15" id="KW-1185">Reference proteome</keyword>
<feature type="region of interest" description="Disordered" evidence="11">
    <location>
        <begin position="1244"/>
        <end position="1263"/>
    </location>
</feature>
<evidence type="ECO:0000256" key="11">
    <source>
        <dbReference type="SAM" id="MobiDB-lite"/>
    </source>
</evidence>
<dbReference type="InterPro" id="IPR036179">
    <property type="entry name" value="Ig-like_dom_sf"/>
</dbReference>
<feature type="domain" description="Ig-like" evidence="13">
    <location>
        <begin position="2136"/>
        <end position="2232"/>
    </location>
</feature>
<accession>A0A3B4E6F3</accession>
<feature type="region of interest" description="Disordered" evidence="11">
    <location>
        <begin position="1372"/>
        <end position="1409"/>
    </location>
</feature>
<keyword evidence="2" id="KW-0433">Leucine-rich repeat</keyword>
<dbReference type="Ensembl" id="ENSPNAT00000021891.2">
    <property type="protein sequence ID" value="ENSPNAP00000032202.1"/>
    <property type="gene ID" value="ENSPNAG00000020006.2"/>
</dbReference>
<feature type="region of interest" description="Disordered" evidence="11">
    <location>
        <begin position="964"/>
        <end position="992"/>
    </location>
</feature>
<dbReference type="SMART" id="SM00408">
    <property type="entry name" value="IGc2"/>
    <property type="match status" value="12"/>
</dbReference>
<feature type="compositionally biased region" description="Basic and acidic residues" evidence="11">
    <location>
        <begin position="1244"/>
        <end position="1261"/>
    </location>
</feature>
<dbReference type="GO" id="GO:0016020">
    <property type="term" value="C:membrane"/>
    <property type="evidence" value="ECO:0007669"/>
    <property type="project" value="UniProtKB-SubCell"/>
</dbReference>
<feature type="region of interest" description="Disordered" evidence="11">
    <location>
        <begin position="1046"/>
        <end position="1065"/>
    </location>
</feature>
<evidence type="ECO:0000256" key="9">
    <source>
        <dbReference type="ARBA" id="ARBA00023180"/>
    </source>
</evidence>
<keyword evidence="3" id="KW-0812">Transmembrane</keyword>
<feature type="region of interest" description="Disordered" evidence="11">
    <location>
        <begin position="1009"/>
        <end position="1030"/>
    </location>
</feature>
<dbReference type="SMART" id="SM00409">
    <property type="entry name" value="IG"/>
    <property type="match status" value="12"/>
</dbReference>
<proteinExistence type="predicted"/>
<keyword evidence="6" id="KW-1133">Transmembrane helix</keyword>
<dbReference type="Proteomes" id="UP001501920">
    <property type="component" value="Chromosome 6"/>
</dbReference>
<dbReference type="InterPro" id="IPR000483">
    <property type="entry name" value="Cys-rich_flank_reg_C"/>
</dbReference>
<feature type="region of interest" description="Disordered" evidence="11">
    <location>
        <begin position="905"/>
        <end position="934"/>
    </location>
</feature>
<dbReference type="SMART" id="SM00082">
    <property type="entry name" value="LRRCT"/>
    <property type="match status" value="1"/>
</dbReference>
<dbReference type="FunFam" id="2.60.40.10:FF:000537">
    <property type="entry name" value="immunoglobulin superfamily member 10"/>
    <property type="match status" value="1"/>
</dbReference>
<dbReference type="OrthoDB" id="10062932at2759"/>
<evidence type="ECO:0000259" key="13">
    <source>
        <dbReference type="PROSITE" id="PS50835"/>
    </source>
</evidence>
<feature type="domain" description="Ig-like" evidence="13">
    <location>
        <begin position="486"/>
        <end position="550"/>
    </location>
</feature>
<keyword evidence="5" id="KW-0677">Repeat</keyword>
<dbReference type="Pfam" id="PF13855">
    <property type="entry name" value="LRR_8"/>
    <property type="match status" value="1"/>
</dbReference>
<organism evidence="14 15">
    <name type="scientific">Pygocentrus nattereri</name>
    <name type="common">Red-bellied piranha</name>
    <dbReference type="NCBI Taxonomy" id="42514"/>
    <lineage>
        <taxon>Eukaryota</taxon>
        <taxon>Metazoa</taxon>
        <taxon>Chordata</taxon>
        <taxon>Craniata</taxon>
        <taxon>Vertebrata</taxon>
        <taxon>Euteleostomi</taxon>
        <taxon>Actinopterygii</taxon>
        <taxon>Neopterygii</taxon>
        <taxon>Teleostei</taxon>
        <taxon>Ostariophysi</taxon>
        <taxon>Characiformes</taxon>
        <taxon>Characoidei</taxon>
        <taxon>Pygocentrus</taxon>
    </lineage>
</organism>
<feature type="domain" description="Ig-like" evidence="13">
    <location>
        <begin position="571"/>
        <end position="660"/>
    </location>
</feature>
<dbReference type="SUPFAM" id="SSF48726">
    <property type="entry name" value="Immunoglobulin"/>
    <property type="match status" value="12"/>
</dbReference>
<dbReference type="PROSITE" id="PS50835">
    <property type="entry name" value="IG_LIKE"/>
    <property type="match status" value="12"/>
</dbReference>
<sequence>MRARMRAAALAPLLLLVLLRAPRSAASACPRPCACPRPNELHCTFRSLRALPTPMPAHAQRVNLGFNSITQITERSFTGQRKLELLMMHGNDIHKIPDGVFRDLLALQVLKMSYNKVRAITGHSLLGLTGLVRLHLDNNRIEFIHPDAFHGMTSLRLLHLEGNLLQQLHPATFSTFSLLQRFPVSTLKHLYLSDNLLTSLPRDMLKNMPQLENLFLYGNPWTCDCRLNWLGAWTARHSGVMKCKQDKAYAKGQLCPVCASPHQLRGKAVFKLTALECTGPIISSSVRDISAEENLSELLSLEEFRPPFGNATLNLWDEHGNKVDLTCRILELRDSTKIAWNYTKSLEIDANMALYFDLECPIEQENYESLWRLLAYYSETPVHLRREIMLSKEPELSYRYRQDVERDAYYYTGVRANLLSHPSWLMQSLVNIQLNRPYSTSKTVKLILSTQMSATTNVDRIRRQRRSWVMIKHNNATQTMFTSVVGGRIEMDCSVLSSGEPAIHWMLPDGSKVKAPFSSPNHRLSISTAGRLLLKPVDYSDSGVYYCIAEVPGDMDMLPFRLSVVESSAPPPGDEVGVPVTRFVGESVSLPCHSSAKPDAVVNWIFPDGEVIGAKANSSRGFVFSNGTLLIPHGKSNNNGYYKCVALNEHGMDTLAMKLTIMRRQGMQTLRRHPMQPQSAAGVSTKVRAFLEDVEEASGDSAQERIPSNRPFINQRRGPHSRHPFRNSQRRLPDRRQPLRKGLNGQQRKSILENRRNIDTSKNKIDPQRWADILAKIREKTVQKSTPPNFIQSRSSAVSSNVNNLESPENTEGSSPDDTSSNEESNRSTIQQNLDHHSDSAISTTASPHTEGQYDLHQIVAPSLSTDFSGATLWSDTAKPTAASNYTITEINVLEGSRVNTLTTSTSNREENQQMENNSVSAGPVTAPEQGVKKELSISQKSTIISPSANINVVPTKNEIGPDLLFSTSTPTTKPKLPPSSTPSKPRIPWNSRRRFGNRRRINRLRLRPSSPLTTSKPQMFTMPKVAGDHPPSIIITTSSSTTAFPTDRANTYTSPEYKKPSTDSVRNDITSVTLPDEEIKPLTHKWKVSSTNLETQPTASIGSTPPIKSVVTCHRRANEDVSTEDWRNEHTVVKTNEFTASTEAAPTSQPDHKTVPLAATQEEFASILSAVEPSQKAISEDDATDIFTPSPGALAPDLPRIHGSCPKEGLAEAENLKYLNSAKSEELVVRVSPPPPIVEFTYKDNEAQNSKQESKDKEPFTDLPLIPLSLTTISETTVPTTQHEQSASFPKTKNTGPEVGEAMVDKITEPSVTSRSTAAPTTTPLTTTFRIPASTKPSALTSTASETPTTIAVTATVPSFSTPVLTTVSITTTTTQPPSKPRVPIADNRIPFNSRNPATNYIPDRHSGRTPNIYRYPYYTNPRNPFVIPRKPSVINSSEFFRPGSVSAVKSTTSLPKISTTTTQPTSTIKSTTSSITTTNTMQATSTIKVTTMSPTTTTQPTSRTVHLKTTSQHRSRVQTSEVSTNRHLGTAVSSARPPAVSLLRSRPRITTANLNTITVNAETDVQLPCDSVGEPKPFLTWTKVSTGAIMSANTRIQRFEVRSNGTFVINSAQPQDRGQYLCTAQNPYGVDKMTVTLVVLAQQPKMSLPRHRELTVYLGDSIHLDCQAQGLPSPHSSWVLPNRTVVYAVSTSESRLMLFSNGTLQIKQTTYSDRGTYKCIASNVAGADTLSVRLHVSVLPPMIQQQRRQNLTIFEGQSIHIHCGAKGAPTPAIRWVTSSGIQIRPSQVIDGKLFVFPNGTLFIRSPTEKDSGIYECLAVNAVGADKRTVSLLVRRSFSTAKITSTSPQKTDISYGDYLRLDCSASGSPEPRIIWRTPAKKLIDEHYSFDPRMKVFSNGTLTVKSITDKDQGDYLCVARNKMGDDYSLLKVTVMMKAAKIERKQLSDHKVLYGEDLKVDCVASGLPNPEVRWSLPDGTMVNSVMQSDDRGVRRRRYVVFDNGTLYFNEVGMKEEGDYTCYAENQIGKDEMKVHIKVVAAAPTIRNNTYEVIQVPYGDTAFLSCSAKGEPTPTISWLSPTNRIILPASDKYQITTDGTLLIQKVQRFDSGNYTCSARNTAGMDVKVVRVDVLVSAPVINGLQIPISSVEQTAVKDQQVLLHCKAEGTPVPRVMWILPENVVLPAPYYGSRITVHRNGTLDIRNLRKSDSVQLLCIARNEAGEARLQVQLHVTEHIEKPQLNSLATESVQLTDGITVTLNCSVEGKPSPEITWILPNGTSLLSGASIFRFHHGPDGSLVIREPSVSEAGTYRCVGRNSAGYVERLVTLESGKKPDISSKYNSLVSIINGENLKLNCLSNGNPLPKLTWTLPSGVLLTRQQRMGRHTVLDNGTLVVQQASVYDRGTYLCKASNEYGSSSLSVSVIVIAYPPRIISGPAAVTYARPGVAVQLNCMAISTPKAEVLWEMPDKTQLKAGNQPRLYGNRYLDPRGSLVIQNPSTRDSGFYKCTAKNVVGSDTKTTYVHVF</sequence>
<dbReference type="GeneTree" id="ENSGT00940000159942"/>
<keyword evidence="10" id="KW-0393">Immunoglobulin domain</keyword>
<feature type="region of interest" description="Disordered" evidence="11">
    <location>
        <begin position="1493"/>
        <end position="1541"/>
    </location>
</feature>
<evidence type="ECO:0000256" key="12">
    <source>
        <dbReference type="SAM" id="SignalP"/>
    </source>
</evidence>
<keyword evidence="8" id="KW-1015">Disulfide bond</keyword>
<dbReference type="InterPro" id="IPR003599">
    <property type="entry name" value="Ig_sub"/>
</dbReference>
<evidence type="ECO:0000313" key="15">
    <source>
        <dbReference type="Proteomes" id="UP001501920"/>
    </source>
</evidence>
<feature type="region of interest" description="Disordered" evidence="11">
    <location>
        <begin position="694"/>
        <end position="764"/>
    </location>
</feature>
<dbReference type="InterPro" id="IPR013783">
    <property type="entry name" value="Ig-like_fold"/>
</dbReference>
<feature type="compositionally biased region" description="Low complexity" evidence="11">
    <location>
        <begin position="793"/>
        <end position="807"/>
    </location>
</feature>
<evidence type="ECO:0000256" key="4">
    <source>
        <dbReference type="ARBA" id="ARBA00022729"/>
    </source>
</evidence>
<dbReference type="FunFam" id="2.60.40.10:FF:000621">
    <property type="entry name" value="Immunoglobulin superfamily member 10"/>
    <property type="match status" value="1"/>
</dbReference>
<keyword evidence="4 12" id="KW-0732">Signal</keyword>
<dbReference type="InterPro" id="IPR001611">
    <property type="entry name" value="Leu-rich_rpt"/>
</dbReference>
<keyword evidence="7" id="KW-0472">Membrane</keyword>
<feature type="compositionally biased region" description="Polar residues" evidence="11">
    <location>
        <begin position="808"/>
        <end position="833"/>
    </location>
</feature>
<dbReference type="SMART" id="SM00406">
    <property type="entry name" value="IGv"/>
    <property type="match status" value="5"/>
</dbReference>
<dbReference type="InterPro" id="IPR050467">
    <property type="entry name" value="LRFN"/>
</dbReference>
<feature type="domain" description="Ig-like" evidence="13">
    <location>
        <begin position="1646"/>
        <end position="1739"/>
    </location>
</feature>
<feature type="domain" description="Ig-like" evidence="13">
    <location>
        <begin position="1842"/>
        <end position="1933"/>
    </location>
</feature>
<dbReference type="PANTHER" id="PTHR45842:SF4">
    <property type="entry name" value="MATRIX-REMODELING-ASSOCIATED PROTEIN 5"/>
    <property type="match status" value="1"/>
</dbReference>
<dbReference type="Pfam" id="PF07679">
    <property type="entry name" value="I-set"/>
    <property type="match status" value="6"/>
</dbReference>